<dbReference type="EMBL" id="FMUT01000008">
    <property type="protein sequence ID" value="SCY95475.1"/>
    <property type="molecule type" value="Genomic_DNA"/>
</dbReference>
<organism evidence="2 3">
    <name type="scientific">Serratia nematodiphila</name>
    <dbReference type="NCBI Taxonomy" id="458197"/>
    <lineage>
        <taxon>Bacteria</taxon>
        <taxon>Pseudomonadati</taxon>
        <taxon>Pseudomonadota</taxon>
        <taxon>Gammaproteobacteria</taxon>
        <taxon>Enterobacterales</taxon>
        <taxon>Yersiniaceae</taxon>
        <taxon>Serratia</taxon>
    </lineage>
</organism>
<accession>A0A1G5K477</accession>
<sequence>MYFFILALFFVSITSPAFAADMRYPAGEEPLELPAHSALNAQLSRSAQTQEDKKLGAMSLYLTLMREDGRNVWAPYQLAVSSAEKGQTELAERYLQLSADRGLWYYYNLLEDDAFNSIQHSATYQSILAATKARYLQHARQYEGKASYAVPDGEAPPEGWPTVIFLHTYGKAAAISPEERLLFGEMGVAYIEINGTQMLSENSFRWSNYSDESTQTTLQRTVQQLAPQLKLDPRRIYLSARGQGALHAANLIAKYPQFYAGALLIAPHGEIKPAQQSLAAKKKIVMAYYDRQTFSEQALALHFANLFGEENQVQTLHFAQGEDAAGSWQARFRRPLQWVLDQAPDATPGV</sequence>
<dbReference type="Gene3D" id="3.40.50.1820">
    <property type="entry name" value="alpha/beta hydrolase"/>
    <property type="match status" value="1"/>
</dbReference>
<keyword evidence="1" id="KW-0732">Signal</keyword>
<dbReference type="SUPFAM" id="SSF53474">
    <property type="entry name" value="alpha/beta-Hydrolases"/>
    <property type="match status" value="1"/>
</dbReference>
<evidence type="ECO:0000313" key="3">
    <source>
        <dbReference type="Proteomes" id="UP000183031"/>
    </source>
</evidence>
<dbReference type="InterPro" id="IPR029058">
    <property type="entry name" value="AB_hydrolase_fold"/>
</dbReference>
<name>A0A1G5K477_9GAMM</name>
<gene>
    <name evidence="2" type="ORF">SAMN02927935_03163</name>
</gene>
<feature type="chain" id="PRO_5046056966" description="Esterase" evidence="1">
    <location>
        <begin position="20"/>
        <end position="350"/>
    </location>
</feature>
<evidence type="ECO:0008006" key="4">
    <source>
        <dbReference type="Google" id="ProtNLM"/>
    </source>
</evidence>
<feature type="signal peptide" evidence="1">
    <location>
        <begin position="1"/>
        <end position="19"/>
    </location>
</feature>
<reference evidence="2 3" key="1">
    <citation type="submission" date="2016-10" db="EMBL/GenBank/DDBJ databases">
        <authorList>
            <person name="Varghese N."/>
            <person name="Submissions S."/>
        </authorList>
    </citation>
    <scope>NUCLEOTIDE SEQUENCE [LARGE SCALE GENOMIC DNA]</scope>
    <source>
        <strain evidence="2 3">CGMCC 1.6853</strain>
    </source>
</reference>
<evidence type="ECO:0000313" key="2">
    <source>
        <dbReference type="EMBL" id="SCY95475.1"/>
    </source>
</evidence>
<dbReference type="Proteomes" id="UP000183031">
    <property type="component" value="Unassembled WGS sequence"/>
</dbReference>
<comment type="caution">
    <text evidence="2">The sequence shown here is derived from an EMBL/GenBank/DDBJ whole genome shotgun (WGS) entry which is preliminary data.</text>
</comment>
<evidence type="ECO:0000256" key="1">
    <source>
        <dbReference type="SAM" id="SignalP"/>
    </source>
</evidence>
<keyword evidence="3" id="KW-1185">Reference proteome</keyword>
<dbReference type="RefSeq" id="WP_033631390.1">
    <property type="nucleotide sequence ID" value="NZ_CBCSIN010000013.1"/>
</dbReference>
<protein>
    <recommendedName>
        <fullName evidence="4">Esterase</fullName>
    </recommendedName>
</protein>
<proteinExistence type="predicted"/>